<evidence type="ECO:0000313" key="4">
    <source>
        <dbReference type="EMBL" id="REJ57849.1"/>
    </source>
</evidence>
<keyword evidence="3" id="KW-0546">Nucleotide metabolism</keyword>
<keyword evidence="3" id="KW-0963">Cytoplasm</keyword>
<dbReference type="GO" id="GO:0005737">
    <property type="term" value="C:cytoplasm"/>
    <property type="evidence" value="ECO:0007669"/>
    <property type="project" value="UniProtKB-SubCell"/>
</dbReference>
<protein>
    <recommendedName>
        <fullName evidence="3">Nucleoside triphosphate pyrophosphatase</fullName>
        <ecNumber evidence="3">3.6.1.9</ecNumber>
    </recommendedName>
    <alternativeName>
        <fullName evidence="3">Nucleotide pyrophosphatase</fullName>
        <shortName evidence="3">Nucleotide PPase</shortName>
    </alternativeName>
</protein>
<keyword evidence="2 3" id="KW-0378">Hydrolase</keyword>
<dbReference type="EC" id="3.6.1.9" evidence="3"/>
<organism evidence="4 5">
    <name type="scientific">Microcystis aeruginosa DA14</name>
    <dbReference type="NCBI Taxonomy" id="1987506"/>
    <lineage>
        <taxon>Bacteria</taxon>
        <taxon>Bacillati</taxon>
        <taxon>Cyanobacteriota</taxon>
        <taxon>Cyanophyceae</taxon>
        <taxon>Oscillatoriophycideae</taxon>
        <taxon>Chroococcales</taxon>
        <taxon>Microcystaceae</taxon>
        <taxon>Microcystis</taxon>
    </lineage>
</organism>
<name>A0A3E0MDJ9_MICAE</name>
<dbReference type="AlphaFoldDB" id="A0A3E0MDJ9"/>
<dbReference type="Proteomes" id="UP000256301">
    <property type="component" value="Unassembled WGS sequence"/>
</dbReference>
<dbReference type="GO" id="GO:0047429">
    <property type="term" value="F:nucleoside triphosphate diphosphatase activity"/>
    <property type="evidence" value="ECO:0007669"/>
    <property type="project" value="UniProtKB-EC"/>
</dbReference>
<reference evidence="4 5" key="1">
    <citation type="submission" date="2017-08" db="EMBL/GenBank/DDBJ databases">
        <title>Functional genomic and metabolic studies of the symbiotic interactions of six Microcystis-dominated communities.</title>
        <authorList>
            <person name="Li Q."/>
            <person name="Lin F."/>
        </authorList>
    </citation>
    <scope>NUCLEOTIDE SEQUENCE [LARGE SCALE GENOMIC DNA]</scope>
    <source>
        <strain evidence="4">DA14</strain>
    </source>
</reference>
<dbReference type="GO" id="GO:0009117">
    <property type="term" value="P:nucleotide metabolic process"/>
    <property type="evidence" value="ECO:0007669"/>
    <property type="project" value="UniProtKB-KW"/>
</dbReference>
<sequence length="198" mass="20719">MTRLVLASKSAARAAMLRGAGLTIDLAAAPVDERALDEAWTREGRDPAAVARGLGEAKALAVSRTDPEATVIGADQTLALGTRRFSKPASLAEARDNLLALRGQSHHLHSGVALARGGAIVFSTVASAAMTMRPFSEDFLDAYLTGAGERVLASVGCYQLESDGIQLFERISGDYFTILGMPLLPLLAALRAQGVIAT</sequence>
<gene>
    <name evidence="4" type="ORF">DWQ56_11405</name>
</gene>
<evidence type="ECO:0000256" key="1">
    <source>
        <dbReference type="ARBA" id="ARBA00001968"/>
    </source>
</evidence>
<comment type="similarity">
    <text evidence="3">Belongs to the Maf family.</text>
</comment>
<dbReference type="InterPro" id="IPR029001">
    <property type="entry name" value="ITPase-like_fam"/>
</dbReference>
<dbReference type="HAMAP" id="MF_00528">
    <property type="entry name" value="Maf"/>
    <property type="match status" value="1"/>
</dbReference>
<dbReference type="PANTHER" id="PTHR43213">
    <property type="entry name" value="BIFUNCTIONAL DTTP/UTP PYROPHOSPHATASE/METHYLTRANSFERASE PROTEIN-RELATED"/>
    <property type="match status" value="1"/>
</dbReference>
<comment type="catalytic activity">
    <reaction evidence="3">
        <text>a 2'-deoxyribonucleoside 5'-triphosphate + H2O = a 2'-deoxyribonucleoside 5'-phosphate + diphosphate + H(+)</text>
        <dbReference type="Rhea" id="RHEA:44644"/>
        <dbReference type="ChEBI" id="CHEBI:15377"/>
        <dbReference type="ChEBI" id="CHEBI:15378"/>
        <dbReference type="ChEBI" id="CHEBI:33019"/>
        <dbReference type="ChEBI" id="CHEBI:61560"/>
        <dbReference type="ChEBI" id="CHEBI:65317"/>
        <dbReference type="EC" id="3.6.1.9"/>
    </reaction>
</comment>
<dbReference type="PANTHER" id="PTHR43213:SF5">
    <property type="entry name" value="BIFUNCTIONAL DTTP_UTP PYROPHOSPHATASE_METHYLTRANSFERASE PROTEIN-RELATED"/>
    <property type="match status" value="1"/>
</dbReference>
<dbReference type="PIRSF" id="PIRSF006305">
    <property type="entry name" value="Maf"/>
    <property type="match status" value="1"/>
</dbReference>
<comment type="caution">
    <text evidence="4">The sequence shown here is derived from an EMBL/GenBank/DDBJ whole genome shotgun (WGS) entry which is preliminary data.</text>
</comment>
<comment type="subcellular location">
    <subcellularLocation>
        <location evidence="3">Cytoplasm</location>
    </subcellularLocation>
</comment>
<dbReference type="SUPFAM" id="SSF52972">
    <property type="entry name" value="ITPase-like"/>
    <property type="match status" value="1"/>
</dbReference>
<proteinExistence type="inferred from homology"/>
<feature type="active site" description="Proton acceptor" evidence="3">
    <location>
        <position position="75"/>
    </location>
</feature>
<comment type="cofactor">
    <cofactor evidence="1 3">
        <name>a divalent metal cation</name>
        <dbReference type="ChEBI" id="CHEBI:60240"/>
    </cofactor>
</comment>
<comment type="caution">
    <text evidence="3">Lacks conserved residue(s) required for the propagation of feature annotation.</text>
</comment>
<evidence type="ECO:0000256" key="2">
    <source>
        <dbReference type="ARBA" id="ARBA00022801"/>
    </source>
</evidence>
<comment type="function">
    <text evidence="3">Nucleoside triphosphate pyrophosphatase. May have a dual role in cell division arrest and in preventing the incorporation of modified nucleotides into cellular nucleic acids.</text>
</comment>
<dbReference type="EMBL" id="QQWE01000003">
    <property type="protein sequence ID" value="REJ57849.1"/>
    <property type="molecule type" value="Genomic_DNA"/>
</dbReference>
<comment type="catalytic activity">
    <reaction evidence="3">
        <text>a ribonucleoside 5'-triphosphate + H2O = a ribonucleoside 5'-phosphate + diphosphate + H(+)</text>
        <dbReference type="Rhea" id="RHEA:23996"/>
        <dbReference type="ChEBI" id="CHEBI:15377"/>
        <dbReference type="ChEBI" id="CHEBI:15378"/>
        <dbReference type="ChEBI" id="CHEBI:33019"/>
        <dbReference type="ChEBI" id="CHEBI:58043"/>
        <dbReference type="ChEBI" id="CHEBI:61557"/>
        <dbReference type="EC" id="3.6.1.9"/>
    </reaction>
</comment>
<dbReference type="InterPro" id="IPR003697">
    <property type="entry name" value="Maf-like"/>
</dbReference>
<dbReference type="Gene3D" id="3.90.950.10">
    <property type="match status" value="1"/>
</dbReference>
<dbReference type="Pfam" id="PF02545">
    <property type="entry name" value="Maf"/>
    <property type="match status" value="1"/>
</dbReference>
<accession>A0A3E0MDJ9</accession>
<evidence type="ECO:0000256" key="3">
    <source>
        <dbReference type="HAMAP-Rule" id="MF_00528"/>
    </source>
</evidence>
<evidence type="ECO:0000313" key="5">
    <source>
        <dbReference type="Proteomes" id="UP000256301"/>
    </source>
</evidence>